<sequence>MVSAEIVQWVQQAGPAVTAAVGAYGAAVLTRAQDAAADATVGLGQRILQAVWRRGDEECRAELERVVDEAVDEQDDAYTTAVLSRLLKRALQDDRELREELTALLPAPSAGTVTVTASGERSIAAQHIGTAITGDGHTPPQQ</sequence>
<evidence type="ECO:0000313" key="2">
    <source>
        <dbReference type="Proteomes" id="UP001602058"/>
    </source>
</evidence>
<dbReference type="RefSeq" id="WP_387890608.1">
    <property type="nucleotide sequence ID" value="NZ_JBIAWJ010000017.1"/>
</dbReference>
<name>A0ABW6UPJ7_9ACTN</name>
<gene>
    <name evidence="1" type="ORF">ACFY1D_28685</name>
</gene>
<dbReference type="Proteomes" id="UP001602058">
    <property type="component" value="Unassembled WGS sequence"/>
</dbReference>
<comment type="caution">
    <text evidence="1">The sequence shown here is derived from an EMBL/GenBank/DDBJ whole genome shotgun (WGS) entry which is preliminary data.</text>
</comment>
<dbReference type="EMBL" id="JBIAWJ010000017">
    <property type="protein sequence ID" value="MFF4525376.1"/>
    <property type="molecule type" value="Genomic_DNA"/>
</dbReference>
<keyword evidence="2" id="KW-1185">Reference proteome</keyword>
<accession>A0ABW6UPJ7</accession>
<protein>
    <submittedName>
        <fullName evidence="1">Uncharacterized protein</fullName>
    </submittedName>
</protein>
<evidence type="ECO:0000313" key="1">
    <source>
        <dbReference type="EMBL" id="MFF4525376.1"/>
    </source>
</evidence>
<proteinExistence type="predicted"/>
<reference evidence="1 2" key="1">
    <citation type="submission" date="2024-10" db="EMBL/GenBank/DDBJ databases">
        <title>The Natural Products Discovery Center: Release of the First 8490 Sequenced Strains for Exploring Actinobacteria Biosynthetic Diversity.</title>
        <authorList>
            <person name="Kalkreuter E."/>
            <person name="Kautsar S.A."/>
            <person name="Yang D."/>
            <person name="Bader C.D."/>
            <person name="Teijaro C.N."/>
            <person name="Fluegel L."/>
            <person name="Davis C.M."/>
            <person name="Simpson J.R."/>
            <person name="Lauterbach L."/>
            <person name="Steele A.D."/>
            <person name="Gui C."/>
            <person name="Meng S."/>
            <person name="Li G."/>
            <person name="Viehrig K."/>
            <person name="Ye F."/>
            <person name="Su P."/>
            <person name="Kiefer A.F."/>
            <person name="Nichols A."/>
            <person name="Cepeda A.J."/>
            <person name="Yan W."/>
            <person name="Fan B."/>
            <person name="Jiang Y."/>
            <person name="Adhikari A."/>
            <person name="Zheng C.-J."/>
            <person name="Schuster L."/>
            <person name="Cowan T.M."/>
            <person name="Smanski M.J."/>
            <person name="Chevrette M.G."/>
            <person name="De Carvalho L.P.S."/>
            <person name="Shen B."/>
        </authorList>
    </citation>
    <scope>NUCLEOTIDE SEQUENCE [LARGE SCALE GENOMIC DNA]</scope>
    <source>
        <strain evidence="1 2">NPDC001390</strain>
    </source>
</reference>
<organism evidence="1 2">
    <name type="scientific">Streptomyces bluensis</name>
    <dbReference type="NCBI Taxonomy" id="33897"/>
    <lineage>
        <taxon>Bacteria</taxon>
        <taxon>Bacillati</taxon>
        <taxon>Actinomycetota</taxon>
        <taxon>Actinomycetes</taxon>
        <taxon>Kitasatosporales</taxon>
        <taxon>Streptomycetaceae</taxon>
        <taxon>Streptomyces</taxon>
    </lineage>
</organism>